<dbReference type="RefSeq" id="WP_165261295.1">
    <property type="nucleotide sequence ID" value="NZ_JAAKGT010000010.1"/>
</dbReference>
<accession>A0A6G4R1H4</accession>
<dbReference type="SUPFAM" id="SSF51182">
    <property type="entry name" value="RmlC-like cupins"/>
    <property type="match status" value="1"/>
</dbReference>
<keyword evidence="1" id="KW-0479">Metal-binding</keyword>
<dbReference type="GO" id="GO:0046872">
    <property type="term" value="F:metal ion binding"/>
    <property type="evidence" value="ECO:0007669"/>
    <property type="project" value="UniProtKB-KW"/>
</dbReference>
<feature type="domain" description="Cupin type-2" evidence="3">
    <location>
        <begin position="46"/>
        <end position="121"/>
    </location>
</feature>
<sequence>MPKIDIDQAPTRHGTAYPAPFDQPCRARKRWKLGDAAGLTQFGVNLMRLEPGTWSSQRHWHTAEDEFVWVVEGEVVLVEDPQGENGGETILRAGDCAGFKAGVPNGHQIQNRSTAPAVLLEMGSRRPEEDGCDYPDLDLVIHPGEETYRHRDGTPYVTESGRKR</sequence>
<evidence type="ECO:0000256" key="2">
    <source>
        <dbReference type="SAM" id="MobiDB-lite"/>
    </source>
</evidence>
<evidence type="ECO:0000256" key="1">
    <source>
        <dbReference type="ARBA" id="ARBA00022723"/>
    </source>
</evidence>
<evidence type="ECO:0000259" key="3">
    <source>
        <dbReference type="Pfam" id="PF07883"/>
    </source>
</evidence>
<reference evidence="4" key="1">
    <citation type="submission" date="2020-02" db="EMBL/GenBank/DDBJ databases">
        <authorList>
            <person name="Gao J."/>
            <person name="Sun J."/>
        </authorList>
    </citation>
    <scope>NUCLEOTIDE SEQUENCE</scope>
    <source>
        <strain evidence="4">602-2</strain>
    </source>
</reference>
<dbReference type="AlphaFoldDB" id="A0A6G4R1H4"/>
<dbReference type="EMBL" id="JAAKGT010000010">
    <property type="protein sequence ID" value="NGM51631.1"/>
    <property type="molecule type" value="Genomic_DNA"/>
</dbReference>
<dbReference type="PANTHER" id="PTHR35848">
    <property type="entry name" value="OXALATE-BINDING PROTEIN"/>
    <property type="match status" value="1"/>
</dbReference>
<dbReference type="InterPro" id="IPR013096">
    <property type="entry name" value="Cupin_2"/>
</dbReference>
<gene>
    <name evidence="4" type="ORF">G5B46_18620</name>
</gene>
<dbReference type="Pfam" id="PF07883">
    <property type="entry name" value="Cupin_2"/>
    <property type="match status" value="1"/>
</dbReference>
<organism evidence="4">
    <name type="scientific">Caulobacter sp. 602-2</name>
    <dbReference type="NCBI Taxonomy" id="2710887"/>
    <lineage>
        <taxon>Bacteria</taxon>
        <taxon>Pseudomonadati</taxon>
        <taxon>Pseudomonadota</taxon>
        <taxon>Alphaproteobacteria</taxon>
        <taxon>Caulobacterales</taxon>
        <taxon>Caulobacteraceae</taxon>
        <taxon>Caulobacter</taxon>
    </lineage>
</organism>
<feature type="region of interest" description="Disordered" evidence="2">
    <location>
        <begin position="1"/>
        <end position="21"/>
    </location>
</feature>
<dbReference type="InterPro" id="IPR014710">
    <property type="entry name" value="RmlC-like_jellyroll"/>
</dbReference>
<dbReference type="CDD" id="cd02224">
    <property type="entry name" value="cupin_SPO2919-like"/>
    <property type="match status" value="1"/>
</dbReference>
<protein>
    <submittedName>
        <fullName evidence="4">Cupin domain-containing protein</fullName>
    </submittedName>
</protein>
<dbReference type="InterPro" id="IPR011051">
    <property type="entry name" value="RmlC_Cupin_sf"/>
</dbReference>
<dbReference type="PANTHER" id="PTHR35848:SF9">
    <property type="entry name" value="SLL1358 PROTEIN"/>
    <property type="match status" value="1"/>
</dbReference>
<name>A0A6G4R1H4_9CAUL</name>
<proteinExistence type="predicted"/>
<dbReference type="Gene3D" id="2.60.120.10">
    <property type="entry name" value="Jelly Rolls"/>
    <property type="match status" value="1"/>
</dbReference>
<comment type="caution">
    <text evidence="4">The sequence shown here is derived from an EMBL/GenBank/DDBJ whole genome shotgun (WGS) entry which is preliminary data.</text>
</comment>
<dbReference type="InterPro" id="IPR051610">
    <property type="entry name" value="GPI/OXD"/>
</dbReference>
<feature type="region of interest" description="Disordered" evidence="2">
    <location>
        <begin position="145"/>
        <end position="164"/>
    </location>
</feature>
<evidence type="ECO:0000313" key="4">
    <source>
        <dbReference type="EMBL" id="NGM51631.1"/>
    </source>
</evidence>